<dbReference type="Proteomes" id="UP000507245">
    <property type="component" value="Unassembled WGS sequence"/>
</dbReference>
<dbReference type="AlphaFoldDB" id="A0A6J5U272"/>
<proteinExistence type="predicted"/>
<sequence length="112" mass="12786">MEFSGDRRCRCTSLRLHRSATGSRDEGFLQFVRIRTARHKGISFSLIWRLKDTKWGGKKHASVVSWPCSMLNMIVFRSTAMNLTPRAPVLRSLVHFIAISTTVSCKGKRSPY</sequence>
<protein>
    <submittedName>
        <fullName evidence="1">Uncharacterized protein</fullName>
    </submittedName>
</protein>
<name>A0A6J5U272_PRUAR</name>
<gene>
    <name evidence="1" type="ORF">CURHAP_LOCUS16100</name>
    <name evidence="2" type="ORF">ORAREDHAP_LOCUS15555</name>
</gene>
<reference evidence="4" key="1">
    <citation type="journal article" date="2020" name="Genome Biol.">
        <title>Gamete binning: chromosome-level and haplotype-resolved genome assembly enabled by high-throughput single-cell sequencing of gamete genomes.</title>
        <authorList>
            <person name="Campoy J.A."/>
            <person name="Sun H."/>
            <person name="Goel M."/>
            <person name="Jiao W.-B."/>
            <person name="Folz-Donahue K."/>
            <person name="Wang N."/>
            <person name="Rubio M."/>
            <person name="Liu C."/>
            <person name="Kukat C."/>
            <person name="Ruiz D."/>
            <person name="Huettel B."/>
            <person name="Schneeberger K."/>
        </authorList>
    </citation>
    <scope>NUCLEOTIDE SEQUENCE [LARGE SCALE GENOMIC DNA]</scope>
    <source>
        <strain evidence="4">cv. Rojo Pasion</strain>
    </source>
</reference>
<keyword evidence="4" id="KW-1185">Reference proteome</keyword>
<dbReference type="EMBL" id="CAEKKB010000002">
    <property type="protein sequence ID" value="CAB4300429.1"/>
    <property type="molecule type" value="Genomic_DNA"/>
</dbReference>
<dbReference type="Proteomes" id="UP000507222">
    <property type="component" value="Unassembled WGS sequence"/>
</dbReference>
<evidence type="ECO:0000313" key="3">
    <source>
        <dbReference type="Proteomes" id="UP000507222"/>
    </source>
</evidence>
<dbReference type="EMBL" id="CAEKDK010000002">
    <property type="protein sequence ID" value="CAB4270132.1"/>
    <property type="molecule type" value="Genomic_DNA"/>
</dbReference>
<accession>A0A6J5U272</accession>
<evidence type="ECO:0000313" key="1">
    <source>
        <dbReference type="EMBL" id="CAB4270132.1"/>
    </source>
</evidence>
<evidence type="ECO:0000313" key="2">
    <source>
        <dbReference type="EMBL" id="CAB4300429.1"/>
    </source>
</evidence>
<evidence type="ECO:0000313" key="4">
    <source>
        <dbReference type="Proteomes" id="UP000507245"/>
    </source>
</evidence>
<organism evidence="1 3">
    <name type="scientific">Prunus armeniaca</name>
    <name type="common">Apricot</name>
    <name type="synonym">Armeniaca vulgaris</name>
    <dbReference type="NCBI Taxonomy" id="36596"/>
    <lineage>
        <taxon>Eukaryota</taxon>
        <taxon>Viridiplantae</taxon>
        <taxon>Streptophyta</taxon>
        <taxon>Embryophyta</taxon>
        <taxon>Tracheophyta</taxon>
        <taxon>Spermatophyta</taxon>
        <taxon>Magnoliopsida</taxon>
        <taxon>eudicotyledons</taxon>
        <taxon>Gunneridae</taxon>
        <taxon>Pentapetalae</taxon>
        <taxon>rosids</taxon>
        <taxon>fabids</taxon>
        <taxon>Rosales</taxon>
        <taxon>Rosaceae</taxon>
        <taxon>Amygdaloideae</taxon>
        <taxon>Amygdaleae</taxon>
        <taxon>Prunus</taxon>
    </lineage>
</organism>
<reference evidence="1 3" key="2">
    <citation type="submission" date="2020-05" db="EMBL/GenBank/DDBJ databases">
        <authorList>
            <person name="Campoy J."/>
            <person name="Schneeberger K."/>
            <person name="Spophaly S."/>
        </authorList>
    </citation>
    <scope>NUCLEOTIDE SEQUENCE [LARGE SCALE GENOMIC DNA]</scope>
    <source>
        <strain evidence="1">PruArmRojPasFocal</strain>
    </source>
</reference>